<dbReference type="OrthoDB" id="9816549at2"/>
<evidence type="ECO:0000259" key="2">
    <source>
        <dbReference type="Pfam" id="PF25023"/>
    </source>
</evidence>
<dbReference type="AlphaFoldDB" id="A0A1G7VJ71"/>
<dbReference type="PANTHER" id="PTHR32305:SF15">
    <property type="entry name" value="PROTEIN RHSA-RELATED"/>
    <property type="match status" value="1"/>
</dbReference>
<dbReference type="PANTHER" id="PTHR32305">
    <property type="match status" value="1"/>
</dbReference>
<dbReference type="InterPro" id="IPR022385">
    <property type="entry name" value="Rhs_assc_core"/>
</dbReference>
<keyword evidence="4" id="KW-1185">Reference proteome</keyword>
<evidence type="ECO:0000256" key="1">
    <source>
        <dbReference type="ARBA" id="ARBA00022737"/>
    </source>
</evidence>
<dbReference type="Pfam" id="PF25023">
    <property type="entry name" value="TEN_YD-shell"/>
    <property type="match status" value="1"/>
</dbReference>
<dbReference type="Gene3D" id="2.180.10.10">
    <property type="entry name" value="RHS repeat-associated core"/>
    <property type="match status" value="1"/>
</dbReference>
<name>A0A1G7VJ71_9BACL</name>
<reference evidence="3 4" key="1">
    <citation type="submission" date="2016-10" db="EMBL/GenBank/DDBJ databases">
        <authorList>
            <person name="de Groot N.N."/>
        </authorList>
    </citation>
    <scope>NUCLEOTIDE SEQUENCE [LARGE SCALE GENOMIC DNA]</scope>
    <source>
        <strain evidence="3 4">DSM 28129</strain>
    </source>
</reference>
<dbReference type="InterPro" id="IPR056823">
    <property type="entry name" value="TEN-like_YD-shell"/>
</dbReference>
<dbReference type="EMBL" id="FNBG01000071">
    <property type="protein sequence ID" value="SDG59773.1"/>
    <property type="molecule type" value="Genomic_DNA"/>
</dbReference>
<evidence type="ECO:0000313" key="4">
    <source>
        <dbReference type="Proteomes" id="UP000198972"/>
    </source>
</evidence>
<dbReference type="STRING" id="670482.SAMN04488542_1715"/>
<evidence type="ECO:0000313" key="3">
    <source>
        <dbReference type="EMBL" id="SDG59773.1"/>
    </source>
</evidence>
<dbReference type="InterPro" id="IPR050708">
    <property type="entry name" value="T6SS_VgrG/RHS"/>
</dbReference>
<gene>
    <name evidence="3" type="ORF">SAMN04488542_1715</name>
</gene>
<proteinExistence type="predicted"/>
<dbReference type="NCBIfam" id="TIGR03696">
    <property type="entry name" value="Rhs_assc_core"/>
    <property type="match status" value="1"/>
</dbReference>
<feature type="non-terminal residue" evidence="3">
    <location>
        <position position="1"/>
    </location>
</feature>
<keyword evidence="1" id="KW-0677">Repeat</keyword>
<dbReference type="Proteomes" id="UP000198972">
    <property type="component" value="Unassembled WGS sequence"/>
</dbReference>
<organism evidence="3 4">
    <name type="scientific">Fontibacillus panacisegetis</name>
    <dbReference type="NCBI Taxonomy" id="670482"/>
    <lineage>
        <taxon>Bacteria</taxon>
        <taxon>Bacillati</taxon>
        <taxon>Bacillota</taxon>
        <taxon>Bacilli</taxon>
        <taxon>Bacillales</taxon>
        <taxon>Paenibacillaceae</taxon>
        <taxon>Fontibacillus</taxon>
    </lineage>
</organism>
<feature type="domain" description="Teneurin-like YD-shell" evidence="2">
    <location>
        <begin position="68"/>
        <end position="187"/>
    </location>
</feature>
<dbReference type="RefSeq" id="WP_139173186.1">
    <property type="nucleotide sequence ID" value="NZ_FNBG01000071.1"/>
</dbReference>
<protein>
    <submittedName>
        <fullName evidence="3">RHS repeat-associated core domain-containing protein</fullName>
    </submittedName>
</protein>
<dbReference type="CDD" id="cd20692">
    <property type="entry name" value="CdiA-CT_Ec-like"/>
    <property type="match status" value="1"/>
</dbReference>
<sequence length="401" mass="44650">TTASYQYDIRNRLKAVTKDDTNITYNYNGDGLMVGRTKGNQSTRYYYDDRGLLVAEGTVDSGAVFITYGYVFDSTGKLVGRQSADESKLQYYVTNGHGDVTELRDASGNLLNSYSYDIWGNPITVQETVPNSLRYAGEYWDSDVNLQYLRARWYDPATARFIGEDTYAGETTNPLSLNLYTYVENNPLIYIDPAGHKAIHTGTWYSNMKVGPHCAKVGISVCAKEALSGVITVSSEVADFLILDDINTVLDPNASTFDKSLAAVGFIPIGKFIKGGKLIIKLGSKEGRKIERAFEFTQIGSEKVLKSTFKSYEQARNLAFDITGDLGADSKAYVGRLKTSYGYQKVIGRQSADGKVRWRVDYDPNKGFHINVEDFRDGTNKYVFRIEGGEKAYKSIIDSLN</sequence>
<accession>A0A1G7VJ71</accession>